<comment type="caution">
    <text evidence="12">The sequence shown here is derived from an EMBL/GenBank/DDBJ whole genome shotgun (WGS) entry which is preliminary data.</text>
</comment>
<accession>A0A0L0VEW8</accession>
<feature type="domain" description="2Fe-2S ferredoxin-type" evidence="10">
    <location>
        <begin position="38"/>
        <end position="116"/>
    </location>
</feature>
<dbReference type="GO" id="GO:0042773">
    <property type="term" value="P:ATP synthesis coupled electron transport"/>
    <property type="evidence" value="ECO:0007669"/>
    <property type="project" value="InterPro"/>
</dbReference>
<dbReference type="InterPro" id="IPR036010">
    <property type="entry name" value="2Fe-2S_ferredoxin-like_sf"/>
</dbReference>
<dbReference type="Pfam" id="PF22117">
    <property type="entry name" value="Fer4_Nqo3"/>
    <property type="match status" value="1"/>
</dbReference>
<dbReference type="PANTHER" id="PTHR43105">
    <property type="entry name" value="RESPIRATORY NITRATE REDUCTASE"/>
    <property type="match status" value="1"/>
</dbReference>
<dbReference type="AlphaFoldDB" id="A0A0L0VEW8"/>
<dbReference type="STRING" id="1165861.A0A0L0VEW8"/>
<evidence type="ECO:0000313" key="13">
    <source>
        <dbReference type="Proteomes" id="UP000054564"/>
    </source>
</evidence>
<proteinExistence type="inferred from homology"/>
<dbReference type="SUPFAM" id="SSF54292">
    <property type="entry name" value="2Fe-2S ferredoxin-like"/>
    <property type="match status" value="1"/>
</dbReference>
<evidence type="ECO:0000256" key="8">
    <source>
        <dbReference type="ARBA" id="ARBA00023027"/>
    </source>
</evidence>
<keyword evidence="3" id="KW-0004">4Fe-4S</keyword>
<dbReference type="PROSITE" id="PS00642">
    <property type="entry name" value="COMPLEX1_75K_2"/>
    <property type="match status" value="1"/>
</dbReference>
<keyword evidence="4" id="KW-0479">Metal-binding</keyword>
<dbReference type="SMART" id="SM00929">
    <property type="entry name" value="NADH-G_4Fe-4S_3"/>
    <property type="match status" value="1"/>
</dbReference>
<comment type="similarity">
    <text evidence="2">Belongs to the complex I 75 kDa subunit family.</text>
</comment>
<dbReference type="EMBL" id="AJIL01000064">
    <property type="protein sequence ID" value="KNE97746.1"/>
    <property type="molecule type" value="Genomic_DNA"/>
</dbReference>
<evidence type="ECO:0000256" key="7">
    <source>
        <dbReference type="ARBA" id="ARBA00023014"/>
    </source>
</evidence>
<keyword evidence="7" id="KW-0411">Iron-sulfur</keyword>
<evidence type="ECO:0008006" key="14">
    <source>
        <dbReference type="Google" id="ProtNLM"/>
    </source>
</evidence>
<dbReference type="GO" id="GO:0016020">
    <property type="term" value="C:membrane"/>
    <property type="evidence" value="ECO:0007669"/>
    <property type="project" value="InterPro"/>
</dbReference>
<dbReference type="PANTHER" id="PTHR43105:SF13">
    <property type="entry name" value="NADH-UBIQUINONE OXIDOREDUCTASE 75 KDA SUBUNIT, MITOCHONDRIAL"/>
    <property type="match status" value="1"/>
</dbReference>
<evidence type="ECO:0000256" key="1">
    <source>
        <dbReference type="ARBA" id="ARBA00001966"/>
    </source>
</evidence>
<dbReference type="GO" id="GO:0008137">
    <property type="term" value="F:NADH dehydrogenase (ubiquinone) activity"/>
    <property type="evidence" value="ECO:0007669"/>
    <property type="project" value="InterPro"/>
</dbReference>
<dbReference type="PROSITE" id="PS51085">
    <property type="entry name" value="2FE2S_FER_2"/>
    <property type="match status" value="1"/>
</dbReference>
<comment type="cofactor">
    <cofactor evidence="9">
        <name>[2Fe-2S] cluster</name>
        <dbReference type="ChEBI" id="CHEBI:190135"/>
    </cofactor>
</comment>
<dbReference type="InterPro" id="IPR001041">
    <property type="entry name" value="2Fe-2S_ferredoxin-type"/>
</dbReference>
<reference evidence="13" key="1">
    <citation type="submission" date="2014-03" db="EMBL/GenBank/DDBJ databases">
        <title>The Genome Sequence of Puccinia striiformis f. sp. tritici PST-78.</title>
        <authorList>
            <consortium name="The Broad Institute Genome Sequencing Platform"/>
            <person name="Cuomo C."/>
            <person name="Hulbert S."/>
            <person name="Chen X."/>
            <person name="Walker B."/>
            <person name="Young S.K."/>
            <person name="Zeng Q."/>
            <person name="Gargeya S."/>
            <person name="Fitzgerald M."/>
            <person name="Haas B."/>
            <person name="Abouelleil A."/>
            <person name="Alvarado L."/>
            <person name="Arachchi H.M."/>
            <person name="Berlin A.M."/>
            <person name="Chapman S.B."/>
            <person name="Goldberg J."/>
            <person name="Griggs A."/>
            <person name="Gujja S."/>
            <person name="Hansen M."/>
            <person name="Howarth C."/>
            <person name="Imamovic A."/>
            <person name="Larimer J."/>
            <person name="McCowan C."/>
            <person name="Montmayeur A."/>
            <person name="Murphy C."/>
            <person name="Neiman D."/>
            <person name="Pearson M."/>
            <person name="Priest M."/>
            <person name="Roberts A."/>
            <person name="Saif S."/>
            <person name="Shea T."/>
            <person name="Sisk P."/>
            <person name="Sykes S."/>
            <person name="Wortman J."/>
            <person name="Nusbaum C."/>
            <person name="Birren B."/>
        </authorList>
    </citation>
    <scope>NUCLEOTIDE SEQUENCE [LARGE SCALE GENOMIC DNA]</scope>
    <source>
        <strain evidence="13">race PST-78</strain>
    </source>
</reference>
<evidence type="ECO:0000256" key="2">
    <source>
        <dbReference type="ARBA" id="ARBA00005404"/>
    </source>
</evidence>
<gene>
    <name evidence="12" type="ORF">PSTG_08965</name>
</gene>
<dbReference type="PROSITE" id="PS00643">
    <property type="entry name" value="COMPLEX1_75K_3"/>
    <property type="match status" value="1"/>
</dbReference>
<evidence type="ECO:0000256" key="3">
    <source>
        <dbReference type="ARBA" id="ARBA00022485"/>
    </source>
</evidence>
<dbReference type="Pfam" id="PF13510">
    <property type="entry name" value="Fer2_4"/>
    <property type="match status" value="1"/>
</dbReference>
<dbReference type="PROSITE" id="PS51839">
    <property type="entry name" value="4FE4S_HC3"/>
    <property type="match status" value="1"/>
</dbReference>
<evidence type="ECO:0000256" key="4">
    <source>
        <dbReference type="ARBA" id="ARBA00022723"/>
    </source>
</evidence>
<dbReference type="Proteomes" id="UP000054564">
    <property type="component" value="Unassembled WGS sequence"/>
</dbReference>
<evidence type="ECO:0000259" key="10">
    <source>
        <dbReference type="PROSITE" id="PS51085"/>
    </source>
</evidence>
<dbReference type="GO" id="GO:0051539">
    <property type="term" value="F:4 iron, 4 sulfur cluster binding"/>
    <property type="evidence" value="ECO:0007669"/>
    <property type="project" value="UniProtKB-KW"/>
</dbReference>
<organism evidence="12 13">
    <name type="scientific">Puccinia striiformis f. sp. tritici PST-78</name>
    <dbReference type="NCBI Taxonomy" id="1165861"/>
    <lineage>
        <taxon>Eukaryota</taxon>
        <taxon>Fungi</taxon>
        <taxon>Dikarya</taxon>
        <taxon>Basidiomycota</taxon>
        <taxon>Pucciniomycotina</taxon>
        <taxon>Pucciniomycetes</taxon>
        <taxon>Pucciniales</taxon>
        <taxon>Pucciniaceae</taxon>
        <taxon>Puccinia</taxon>
    </lineage>
</organism>
<protein>
    <recommendedName>
        <fullName evidence="14">NADH dehydrogenase (Quinone), G subunit</fullName>
    </recommendedName>
</protein>
<name>A0A0L0VEW8_9BASI</name>
<feature type="domain" description="4Fe-4S His(Cys)3-ligated-type" evidence="11">
    <location>
        <begin position="116"/>
        <end position="155"/>
    </location>
</feature>
<dbReference type="PROSITE" id="PS00641">
    <property type="entry name" value="COMPLEX1_75K_1"/>
    <property type="match status" value="1"/>
</dbReference>
<dbReference type="Gene3D" id="3.10.20.740">
    <property type="match status" value="1"/>
</dbReference>
<keyword evidence="6" id="KW-0408">Iron</keyword>
<comment type="cofactor">
    <cofactor evidence="1">
        <name>[4Fe-4S] cluster</name>
        <dbReference type="ChEBI" id="CHEBI:49883"/>
    </cofactor>
</comment>
<evidence type="ECO:0000256" key="9">
    <source>
        <dbReference type="ARBA" id="ARBA00034078"/>
    </source>
</evidence>
<dbReference type="FunFam" id="3.10.20.740:FF:000001">
    <property type="entry name" value="NADH-quinone oxidoreductase subunit G"/>
    <property type="match status" value="1"/>
</dbReference>
<sequence>MIRASSKPISVLKRQTITRPSSAVLHPNHFSSTARHQAEIELEIDGKKVTVEQGSALIQACEKAGATIPRFCYHDRLAIAGNCRMCLVEVEKSPKPVASCAMPAMAGSKVFTNSPLVHKAREGVMEFLLANHPLDCPICDQGGECDLQDQSMRYGSDRSRFKEYTGKRAVENKNLGPIVKTVMTRCIQCTRCVRFANEVAGVDEFDRNLHRKNSEQ</sequence>
<keyword evidence="13" id="KW-1185">Reference proteome</keyword>
<dbReference type="CDD" id="cd00207">
    <property type="entry name" value="fer2"/>
    <property type="match status" value="1"/>
</dbReference>
<dbReference type="InterPro" id="IPR019574">
    <property type="entry name" value="NADH_UbQ_OxRdtase_Gsu_4Fe4S-bd"/>
</dbReference>
<dbReference type="Pfam" id="PF10588">
    <property type="entry name" value="NADH-G_4Fe-4S_3"/>
    <property type="match status" value="1"/>
</dbReference>
<dbReference type="InterPro" id="IPR050123">
    <property type="entry name" value="Prok_molybdopt-oxidoreductase"/>
</dbReference>
<keyword evidence="8" id="KW-0520">NAD</keyword>
<dbReference type="GO" id="GO:0046872">
    <property type="term" value="F:metal ion binding"/>
    <property type="evidence" value="ECO:0007669"/>
    <property type="project" value="UniProtKB-KW"/>
</dbReference>
<dbReference type="InterPro" id="IPR000283">
    <property type="entry name" value="NADH_UbQ_OxRdtase_75kDa_su_CS"/>
</dbReference>
<evidence type="ECO:0000256" key="5">
    <source>
        <dbReference type="ARBA" id="ARBA00022967"/>
    </source>
</evidence>
<evidence type="ECO:0000259" key="11">
    <source>
        <dbReference type="PROSITE" id="PS51839"/>
    </source>
</evidence>
<keyword evidence="5" id="KW-1278">Translocase</keyword>
<dbReference type="GO" id="GO:0016491">
    <property type="term" value="F:oxidoreductase activity"/>
    <property type="evidence" value="ECO:0007669"/>
    <property type="project" value="InterPro"/>
</dbReference>
<dbReference type="InterPro" id="IPR054351">
    <property type="entry name" value="NADH_UbQ_OxRdtase_ferredoxin"/>
</dbReference>
<evidence type="ECO:0000313" key="12">
    <source>
        <dbReference type="EMBL" id="KNE97746.1"/>
    </source>
</evidence>
<evidence type="ECO:0000256" key="6">
    <source>
        <dbReference type="ARBA" id="ARBA00023004"/>
    </source>
</evidence>